<accession>A0ABS4S153</accession>
<keyword evidence="3" id="KW-1185">Reference proteome</keyword>
<evidence type="ECO:0000256" key="1">
    <source>
        <dbReference type="SAM" id="Phobius"/>
    </source>
</evidence>
<keyword evidence="1" id="KW-0472">Membrane</keyword>
<keyword evidence="1" id="KW-0812">Transmembrane</keyword>
<dbReference type="Proteomes" id="UP000810207">
    <property type="component" value="Unassembled WGS sequence"/>
</dbReference>
<comment type="caution">
    <text evidence="2">The sequence shown here is derived from an EMBL/GenBank/DDBJ whole genome shotgun (WGS) entry which is preliminary data.</text>
</comment>
<organism evidence="2 3">
    <name type="scientific">Paenibacillus xylanexedens</name>
    <dbReference type="NCBI Taxonomy" id="528191"/>
    <lineage>
        <taxon>Bacteria</taxon>
        <taxon>Bacillati</taxon>
        <taxon>Bacillota</taxon>
        <taxon>Bacilli</taxon>
        <taxon>Bacillales</taxon>
        <taxon>Paenibacillaceae</taxon>
        <taxon>Paenibacillus</taxon>
    </lineage>
</organism>
<name>A0ABS4S153_PAEXY</name>
<protein>
    <submittedName>
        <fullName evidence="2">Uncharacterized protein</fullName>
    </submittedName>
</protein>
<sequence length="77" mass="9207">MLIEDKKSTRPKGGSPNRFVYQLDNNHKKTQDVFYFLRFFVVVWVWSIPEYLPLTYQKGFPVFLGSHSRYFLKKSGK</sequence>
<reference evidence="2 3" key="1">
    <citation type="submission" date="2021-03" db="EMBL/GenBank/DDBJ databases">
        <title>Genomic Encyclopedia of Type Strains, Phase IV (KMG-IV): sequencing the most valuable type-strain genomes for metagenomic binning, comparative biology and taxonomic classification.</title>
        <authorList>
            <person name="Goeker M."/>
        </authorList>
    </citation>
    <scope>NUCLEOTIDE SEQUENCE [LARGE SCALE GENOMIC DNA]</scope>
    <source>
        <strain evidence="2 3">DSM 21292</strain>
    </source>
</reference>
<evidence type="ECO:0000313" key="2">
    <source>
        <dbReference type="EMBL" id="MBP2248749.1"/>
    </source>
</evidence>
<proteinExistence type="predicted"/>
<feature type="transmembrane region" description="Helical" evidence="1">
    <location>
        <begin position="33"/>
        <end position="52"/>
    </location>
</feature>
<gene>
    <name evidence="2" type="ORF">J2Z28_005443</name>
</gene>
<dbReference type="EMBL" id="JAGIKV010000027">
    <property type="protein sequence ID" value="MBP2248749.1"/>
    <property type="molecule type" value="Genomic_DNA"/>
</dbReference>
<evidence type="ECO:0000313" key="3">
    <source>
        <dbReference type="Proteomes" id="UP000810207"/>
    </source>
</evidence>
<keyword evidence="1" id="KW-1133">Transmembrane helix</keyword>